<name>A0A0E9XCM3_ANGAN</name>
<organism evidence="1">
    <name type="scientific">Anguilla anguilla</name>
    <name type="common">European freshwater eel</name>
    <name type="synonym">Muraena anguilla</name>
    <dbReference type="NCBI Taxonomy" id="7936"/>
    <lineage>
        <taxon>Eukaryota</taxon>
        <taxon>Metazoa</taxon>
        <taxon>Chordata</taxon>
        <taxon>Craniata</taxon>
        <taxon>Vertebrata</taxon>
        <taxon>Euteleostomi</taxon>
        <taxon>Actinopterygii</taxon>
        <taxon>Neopterygii</taxon>
        <taxon>Teleostei</taxon>
        <taxon>Anguilliformes</taxon>
        <taxon>Anguillidae</taxon>
        <taxon>Anguilla</taxon>
    </lineage>
</organism>
<proteinExistence type="predicted"/>
<reference evidence="1" key="2">
    <citation type="journal article" date="2015" name="Fish Shellfish Immunol.">
        <title>Early steps in the European eel (Anguilla anguilla)-Vibrio vulnificus interaction in the gills: Role of the RtxA13 toxin.</title>
        <authorList>
            <person name="Callol A."/>
            <person name="Pajuelo D."/>
            <person name="Ebbesson L."/>
            <person name="Teles M."/>
            <person name="MacKenzie S."/>
            <person name="Amaro C."/>
        </authorList>
    </citation>
    <scope>NUCLEOTIDE SEQUENCE</scope>
</reference>
<sequence length="39" mass="4575">MLFYQEKVKSSIFMVYIMFLSGVRMKAHQTHSLYISCGV</sequence>
<dbReference type="AlphaFoldDB" id="A0A0E9XCM3"/>
<dbReference type="EMBL" id="GBXM01008987">
    <property type="protein sequence ID" value="JAH99590.1"/>
    <property type="molecule type" value="Transcribed_RNA"/>
</dbReference>
<evidence type="ECO:0000313" key="1">
    <source>
        <dbReference type="EMBL" id="JAH99590.1"/>
    </source>
</evidence>
<accession>A0A0E9XCM3</accession>
<protein>
    <submittedName>
        <fullName evidence="1">Uncharacterized protein</fullName>
    </submittedName>
</protein>
<reference evidence="1" key="1">
    <citation type="submission" date="2014-11" db="EMBL/GenBank/DDBJ databases">
        <authorList>
            <person name="Amaro Gonzalez C."/>
        </authorList>
    </citation>
    <scope>NUCLEOTIDE SEQUENCE</scope>
</reference>